<keyword evidence="2" id="KW-0012">Acyltransferase</keyword>
<keyword evidence="1" id="KW-0808">Transferase</keyword>
<evidence type="ECO:0000313" key="4">
    <source>
        <dbReference type="EMBL" id="RKS26214.1"/>
    </source>
</evidence>
<evidence type="ECO:0000256" key="2">
    <source>
        <dbReference type="ARBA" id="ARBA00023315"/>
    </source>
</evidence>
<feature type="domain" description="N-acetyltransferase" evidence="3">
    <location>
        <begin position="100"/>
        <end position="231"/>
    </location>
</feature>
<dbReference type="InterPro" id="IPR000182">
    <property type="entry name" value="GNAT_dom"/>
</dbReference>
<sequence>MNFQDDTKLDNPVWHSLSESHRDFAINYKNIKFYHPDYCPFGGFEIQEDNSGNIDAYSLLADSFFIVGDKPVLSDQLVLKNELICTQMIVDCKIAIDPKDTIIQLTEEHIDALYDLVNLVQPGYFKKKTALLGNYFGIFENGQLVAVTGERMKMEDFVEISAVITHPEHTGKGYAKQLVAHATNAIFAQNKTPYLHVVENNEGAIKLYEKLGFRTRRKISFWHITKHKESKI</sequence>
<dbReference type="InterPro" id="IPR050680">
    <property type="entry name" value="YpeA/RimI_acetyltransf"/>
</dbReference>
<dbReference type="PROSITE" id="PS51186">
    <property type="entry name" value="GNAT"/>
    <property type="match status" value="1"/>
</dbReference>
<accession>A0A495MJQ7</accession>
<dbReference type="RefSeq" id="WP_121375558.1">
    <property type="nucleotide sequence ID" value="NZ_RBLC01000001.1"/>
</dbReference>
<dbReference type="PANTHER" id="PTHR43420">
    <property type="entry name" value="ACETYLTRANSFERASE"/>
    <property type="match status" value="1"/>
</dbReference>
<dbReference type="SUPFAM" id="SSF55729">
    <property type="entry name" value="Acyl-CoA N-acyltransferases (Nat)"/>
    <property type="match status" value="1"/>
</dbReference>
<dbReference type="EMBL" id="RBLC01000001">
    <property type="protein sequence ID" value="RKS26214.1"/>
    <property type="molecule type" value="Genomic_DNA"/>
</dbReference>
<dbReference type="Pfam" id="PF08445">
    <property type="entry name" value="FR47"/>
    <property type="match status" value="1"/>
</dbReference>
<gene>
    <name evidence="4" type="ORF">CLV94_1271</name>
</gene>
<dbReference type="CDD" id="cd04301">
    <property type="entry name" value="NAT_SF"/>
    <property type="match status" value="1"/>
</dbReference>
<evidence type="ECO:0000256" key="1">
    <source>
        <dbReference type="ARBA" id="ARBA00022679"/>
    </source>
</evidence>
<dbReference type="Gene3D" id="3.40.630.30">
    <property type="match status" value="1"/>
</dbReference>
<evidence type="ECO:0000259" key="3">
    <source>
        <dbReference type="PROSITE" id="PS51186"/>
    </source>
</evidence>
<name>A0A495MJQ7_9FLAO</name>
<protein>
    <submittedName>
        <fullName evidence="4">FR47-like protein</fullName>
    </submittedName>
</protein>
<dbReference type="InterPro" id="IPR016181">
    <property type="entry name" value="Acyl_CoA_acyltransferase"/>
</dbReference>
<dbReference type="InterPro" id="IPR013653">
    <property type="entry name" value="GCN5-like_dom"/>
</dbReference>
<evidence type="ECO:0000313" key="5">
    <source>
        <dbReference type="Proteomes" id="UP000277579"/>
    </source>
</evidence>
<proteinExistence type="predicted"/>
<dbReference type="AlphaFoldDB" id="A0A495MJQ7"/>
<comment type="caution">
    <text evidence="4">The sequence shown here is derived from an EMBL/GenBank/DDBJ whole genome shotgun (WGS) entry which is preliminary data.</text>
</comment>
<dbReference type="OrthoDB" id="9797456at2"/>
<reference evidence="4 5" key="1">
    <citation type="submission" date="2018-10" db="EMBL/GenBank/DDBJ databases">
        <title>Genomic Encyclopedia of Archaeal and Bacterial Type Strains, Phase II (KMG-II): from individual species to whole genera.</title>
        <authorList>
            <person name="Goeker M."/>
        </authorList>
    </citation>
    <scope>NUCLEOTIDE SEQUENCE [LARGE SCALE GENOMIC DNA]</scope>
    <source>
        <strain evidence="4 5">DSM 29537</strain>
    </source>
</reference>
<dbReference type="Proteomes" id="UP000277579">
    <property type="component" value="Unassembled WGS sequence"/>
</dbReference>
<dbReference type="GO" id="GO:0016747">
    <property type="term" value="F:acyltransferase activity, transferring groups other than amino-acyl groups"/>
    <property type="evidence" value="ECO:0007669"/>
    <property type="project" value="InterPro"/>
</dbReference>
<keyword evidence="5" id="KW-1185">Reference proteome</keyword>
<dbReference type="PANTHER" id="PTHR43420:SF3">
    <property type="entry name" value="N-ACETYLTRANSFERASE DOMAIN-CONTAINING PROTEIN"/>
    <property type="match status" value="1"/>
</dbReference>
<organism evidence="4 5">
    <name type="scientific">Flavobacterium endophyticum</name>
    <dbReference type="NCBI Taxonomy" id="1540163"/>
    <lineage>
        <taxon>Bacteria</taxon>
        <taxon>Pseudomonadati</taxon>
        <taxon>Bacteroidota</taxon>
        <taxon>Flavobacteriia</taxon>
        <taxon>Flavobacteriales</taxon>
        <taxon>Flavobacteriaceae</taxon>
        <taxon>Flavobacterium</taxon>
    </lineage>
</organism>